<evidence type="ECO:0000256" key="1">
    <source>
        <dbReference type="ARBA" id="ARBA00009651"/>
    </source>
</evidence>
<dbReference type="Pfam" id="PF13445">
    <property type="entry name" value="zf-RING_UBOX"/>
    <property type="match status" value="1"/>
</dbReference>
<dbReference type="SMART" id="SM00336">
    <property type="entry name" value="BBOX"/>
    <property type="match status" value="1"/>
</dbReference>
<accession>A0A8D2J7U9</accession>
<keyword evidence="8" id="KW-0175">Coiled coil</keyword>
<evidence type="ECO:0000256" key="9">
    <source>
        <dbReference type="SAM" id="MobiDB-lite"/>
    </source>
</evidence>
<name>A0A8D2J7U9_VARKO</name>
<evidence type="ECO:0000256" key="6">
    <source>
        <dbReference type="ARBA" id="ARBA00034460"/>
    </source>
</evidence>
<evidence type="ECO:0000313" key="13">
    <source>
        <dbReference type="Ensembl" id="ENSVKKP00000004911.1"/>
    </source>
</evidence>
<dbReference type="InterPro" id="IPR013083">
    <property type="entry name" value="Znf_RING/FYVE/PHD"/>
</dbReference>
<dbReference type="Pfam" id="PF25600">
    <property type="entry name" value="TRIM_CC"/>
    <property type="match status" value="1"/>
</dbReference>
<dbReference type="SMART" id="SM00184">
    <property type="entry name" value="RING"/>
    <property type="match status" value="1"/>
</dbReference>
<evidence type="ECO:0000256" key="2">
    <source>
        <dbReference type="ARBA" id="ARBA00022699"/>
    </source>
</evidence>
<dbReference type="Gene3D" id="2.60.120.920">
    <property type="match status" value="1"/>
</dbReference>
<dbReference type="SUPFAM" id="SSF57845">
    <property type="entry name" value="B-box zinc-binding domain"/>
    <property type="match status" value="1"/>
</dbReference>
<feature type="domain" description="B box-type" evidence="11">
    <location>
        <begin position="88"/>
        <end position="129"/>
    </location>
</feature>
<dbReference type="Gene3D" id="3.30.40.10">
    <property type="entry name" value="Zinc/RING finger domain, C3HC4 (zinc finger)"/>
    <property type="match status" value="1"/>
</dbReference>
<feature type="region of interest" description="Disordered" evidence="9">
    <location>
        <begin position="467"/>
        <end position="503"/>
    </location>
</feature>
<reference evidence="13" key="1">
    <citation type="submission" date="2025-08" db="UniProtKB">
        <authorList>
            <consortium name="Ensembl"/>
        </authorList>
    </citation>
    <scope>IDENTIFICATION</scope>
</reference>
<dbReference type="InterPro" id="IPR006574">
    <property type="entry name" value="PRY"/>
</dbReference>
<dbReference type="InterPro" id="IPR058030">
    <property type="entry name" value="TRIM8/14/16/25/29/45/65_CC"/>
</dbReference>
<feature type="domain" description="RING-type" evidence="10">
    <location>
        <begin position="16"/>
        <end position="58"/>
    </location>
</feature>
<sequence length="568" mass="63078">MARKMSVDQLEDQLLCPICLELFKEPLMLQCGHSLCKSCMVLAAAGDVARPFLCPVCRTPVDCSSSPPNVDLDRIIQLLLQSTDSSDPNEECCPLHRDTLKHFCEQDQEVICGSCCIFGVHQHHKIIPVTTVYSRMKEELSVLMTKIQNQERGLEEHVSKLVNNKTRITNESDVFKWVIRKQFQDLHRSIDEEKARLMEWIERDTAHLVASLEIQVKQAADTLQKLKELESYLHRLNDEGQLGFIRKYGSLPSRAMLQQHPATGTFSAVSFKPGFHQDDVKMMVWKRLLRKVLPAPETLKLDPTSAHPALQLSKGNTVVQCGLLFQRRGSSPDRFDCSNCILADRGFSWGKHYWEVIVGPRSHWRLGVIKATVSRKGKLTKSPEHGVWLIGLKEGKVYEAFSSPRVVLPLSAPPPLHRRLPALREGGAHLLQRRQPRRTGAPLHLSGRVPGQAVPDPGHVLARARPQPLATHPAHSRDGAGQGGRAPCPGTHQAVGCSSQQSAARPESECRLRRLFSCCALLGTRNGPHALTGLPPSGRPSSCTATAVPEGRSPCPLYLPFSTSDWGL</sequence>
<evidence type="ECO:0000259" key="11">
    <source>
        <dbReference type="PROSITE" id="PS50119"/>
    </source>
</evidence>
<comment type="function">
    <text evidence="6">Neurotoxin that produces dose-dependent hypolocomotion and hyperalgesia in mice. May directly act on the central nervous system, as it is 6500-fold more potent when administered intracerebroventricularly than intraperitoneal.</text>
</comment>
<dbReference type="InterPro" id="IPR017907">
    <property type="entry name" value="Znf_RING_CS"/>
</dbReference>
<dbReference type="PANTHER" id="PTHR24103">
    <property type="entry name" value="E3 UBIQUITIN-PROTEIN LIGASE TRIM"/>
    <property type="match status" value="1"/>
</dbReference>
<evidence type="ECO:0000259" key="10">
    <source>
        <dbReference type="PROSITE" id="PS50089"/>
    </source>
</evidence>
<reference evidence="13" key="2">
    <citation type="submission" date="2025-09" db="UniProtKB">
        <authorList>
            <consortium name="Ensembl"/>
        </authorList>
    </citation>
    <scope>IDENTIFICATION</scope>
</reference>
<dbReference type="PROSITE" id="PS50119">
    <property type="entry name" value="ZF_BBOX"/>
    <property type="match status" value="1"/>
</dbReference>
<evidence type="ECO:0000256" key="8">
    <source>
        <dbReference type="SAM" id="Coils"/>
    </source>
</evidence>
<dbReference type="Pfam" id="PF13765">
    <property type="entry name" value="PRY"/>
    <property type="match status" value="1"/>
</dbReference>
<dbReference type="PROSITE" id="PS00518">
    <property type="entry name" value="ZF_RING_1"/>
    <property type="match status" value="1"/>
</dbReference>
<evidence type="ECO:0000313" key="14">
    <source>
        <dbReference type="Proteomes" id="UP000694545"/>
    </source>
</evidence>
<dbReference type="SMART" id="SM00589">
    <property type="entry name" value="PRY"/>
    <property type="match status" value="1"/>
</dbReference>
<dbReference type="Ensembl" id="ENSVKKT00000005046.1">
    <property type="protein sequence ID" value="ENSVKKP00000004911.1"/>
    <property type="gene ID" value="ENSVKKG00000003638.1"/>
</dbReference>
<dbReference type="Proteomes" id="UP000694545">
    <property type="component" value="Unplaced"/>
</dbReference>
<dbReference type="PROSITE" id="PS50089">
    <property type="entry name" value="ZF_RING_2"/>
    <property type="match status" value="1"/>
</dbReference>
<dbReference type="InterPro" id="IPR043136">
    <property type="entry name" value="B30.2/SPRY_sf"/>
</dbReference>
<dbReference type="PROSITE" id="PS50188">
    <property type="entry name" value="B302_SPRY"/>
    <property type="match status" value="1"/>
</dbReference>
<dbReference type="Gene3D" id="3.30.160.60">
    <property type="entry name" value="Classic Zinc Finger"/>
    <property type="match status" value="1"/>
</dbReference>
<dbReference type="OMA" id="PTACHIC"/>
<evidence type="ECO:0000256" key="4">
    <source>
        <dbReference type="ARBA" id="ARBA00022771"/>
    </source>
</evidence>
<comment type="similarity">
    <text evidence="1">Belongs to the ohanin/vespryn family.</text>
</comment>
<keyword evidence="2" id="KW-0528">Neurotoxin</keyword>
<keyword evidence="2" id="KW-0800">Toxin</keyword>
<dbReference type="GO" id="GO:0008270">
    <property type="term" value="F:zinc ion binding"/>
    <property type="evidence" value="ECO:0007669"/>
    <property type="project" value="UniProtKB-KW"/>
</dbReference>
<protein>
    <submittedName>
        <fullName evidence="13">Tripartite motif containing 50</fullName>
    </submittedName>
</protein>
<dbReference type="InterPro" id="IPR003877">
    <property type="entry name" value="SPRY_dom"/>
</dbReference>
<dbReference type="SUPFAM" id="SSF49899">
    <property type="entry name" value="Concanavalin A-like lectins/glucanases"/>
    <property type="match status" value="1"/>
</dbReference>
<dbReference type="InterPro" id="IPR050143">
    <property type="entry name" value="TRIM/RBCC"/>
</dbReference>
<keyword evidence="5" id="KW-0862">Zinc</keyword>
<dbReference type="PRINTS" id="PR01407">
    <property type="entry name" value="BUTYPHLNCDUF"/>
</dbReference>
<dbReference type="InterPro" id="IPR013320">
    <property type="entry name" value="ConA-like_dom_sf"/>
</dbReference>
<keyword evidence="14" id="KW-1185">Reference proteome</keyword>
<proteinExistence type="inferred from homology"/>
<evidence type="ECO:0000256" key="5">
    <source>
        <dbReference type="ARBA" id="ARBA00022833"/>
    </source>
</evidence>
<dbReference type="Pfam" id="PF00643">
    <property type="entry name" value="zf-B_box"/>
    <property type="match status" value="1"/>
</dbReference>
<dbReference type="InterPro" id="IPR000315">
    <property type="entry name" value="Znf_B-box"/>
</dbReference>
<keyword evidence="3" id="KW-0479">Metal-binding</keyword>
<dbReference type="AlphaFoldDB" id="A0A8D2J7U9"/>
<dbReference type="InterPro" id="IPR001841">
    <property type="entry name" value="Znf_RING"/>
</dbReference>
<dbReference type="InterPro" id="IPR003879">
    <property type="entry name" value="Butyrophylin_SPRY"/>
</dbReference>
<evidence type="ECO:0000259" key="12">
    <source>
        <dbReference type="PROSITE" id="PS50188"/>
    </source>
</evidence>
<dbReference type="InterPro" id="IPR027370">
    <property type="entry name" value="Znf-RING_euk"/>
</dbReference>
<dbReference type="SUPFAM" id="SSF57850">
    <property type="entry name" value="RING/U-box"/>
    <property type="match status" value="1"/>
</dbReference>
<dbReference type="Pfam" id="PF00622">
    <property type="entry name" value="SPRY"/>
    <property type="match status" value="1"/>
</dbReference>
<evidence type="ECO:0000256" key="3">
    <source>
        <dbReference type="ARBA" id="ARBA00022723"/>
    </source>
</evidence>
<feature type="domain" description="B30.2/SPRY" evidence="12">
    <location>
        <begin position="279"/>
        <end position="476"/>
    </location>
</feature>
<organism evidence="13 14">
    <name type="scientific">Varanus komodoensis</name>
    <name type="common">Komodo dragon</name>
    <dbReference type="NCBI Taxonomy" id="61221"/>
    <lineage>
        <taxon>Eukaryota</taxon>
        <taxon>Metazoa</taxon>
        <taxon>Chordata</taxon>
        <taxon>Craniata</taxon>
        <taxon>Vertebrata</taxon>
        <taxon>Euteleostomi</taxon>
        <taxon>Lepidosauria</taxon>
        <taxon>Squamata</taxon>
        <taxon>Bifurcata</taxon>
        <taxon>Unidentata</taxon>
        <taxon>Episquamata</taxon>
        <taxon>Toxicofera</taxon>
        <taxon>Anguimorpha</taxon>
        <taxon>Paleoanguimorpha</taxon>
        <taxon>Varanoidea</taxon>
        <taxon>Varanidae</taxon>
        <taxon>Varanus</taxon>
    </lineage>
</organism>
<evidence type="ECO:0000256" key="7">
    <source>
        <dbReference type="PROSITE-ProRule" id="PRU00024"/>
    </source>
</evidence>
<keyword evidence="4 7" id="KW-0863">Zinc-finger</keyword>
<dbReference type="InterPro" id="IPR001870">
    <property type="entry name" value="B30.2/SPRY"/>
</dbReference>
<feature type="coiled-coil region" evidence="8">
    <location>
        <begin position="209"/>
        <end position="239"/>
    </location>
</feature>